<keyword evidence="9" id="KW-1185">Reference proteome</keyword>
<dbReference type="GO" id="GO:0015562">
    <property type="term" value="F:efflux transmembrane transporter activity"/>
    <property type="evidence" value="ECO:0007669"/>
    <property type="project" value="InterPro"/>
</dbReference>
<dbReference type="GO" id="GO:0009279">
    <property type="term" value="C:cell outer membrane"/>
    <property type="evidence" value="ECO:0007669"/>
    <property type="project" value="UniProtKB-SubCell"/>
</dbReference>
<dbReference type="PANTHER" id="PTHR30026:SF21">
    <property type="entry name" value="SLR1270 PROTEIN"/>
    <property type="match status" value="1"/>
</dbReference>
<name>A0A9X3J8K7_9BACT</name>
<keyword evidence="4" id="KW-1134">Transmembrane beta strand</keyword>
<evidence type="ECO:0000256" key="3">
    <source>
        <dbReference type="ARBA" id="ARBA00022448"/>
    </source>
</evidence>
<organism evidence="8 9">
    <name type="scientific">Draconibacterium aestuarii</name>
    <dbReference type="NCBI Taxonomy" id="2998507"/>
    <lineage>
        <taxon>Bacteria</taxon>
        <taxon>Pseudomonadati</taxon>
        <taxon>Bacteroidota</taxon>
        <taxon>Bacteroidia</taxon>
        <taxon>Marinilabiliales</taxon>
        <taxon>Prolixibacteraceae</taxon>
        <taxon>Draconibacterium</taxon>
    </lineage>
</organism>
<comment type="caution">
    <text evidence="8">The sequence shown here is derived from an EMBL/GenBank/DDBJ whole genome shotgun (WGS) entry which is preliminary data.</text>
</comment>
<reference evidence="8" key="1">
    <citation type="submission" date="2022-11" db="EMBL/GenBank/DDBJ databases">
        <title>Marilongibacter aestuarii gen. nov., sp. nov., isolated from tidal flat sediment.</title>
        <authorList>
            <person name="Jiayan W."/>
        </authorList>
    </citation>
    <scope>NUCLEOTIDE SEQUENCE</scope>
    <source>
        <strain evidence="8">Z1-6</strain>
    </source>
</reference>
<dbReference type="EMBL" id="JAPOHD010000067">
    <property type="protein sequence ID" value="MCY1723162.1"/>
    <property type="molecule type" value="Genomic_DNA"/>
</dbReference>
<comment type="similarity">
    <text evidence="2">Belongs to the outer membrane factor (OMF) (TC 1.B.17) family.</text>
</comment>
<evidence type="ECO:0000256" key="1">
    <source>
        <dbReference type="ARBA" id="ARBA00004442"/>
    </source>
</evidence>
<dbReference type="RefSeq" id="WP_343335488.1">
    <property type="nucleotide sequence ID" value="NZ_JAPOHD010000067.1"/>
</dbReference>
<evidence type="ECO:0000256" key="2">
    <source>
        <dbReference type="ARBA" id="ARBA00007613"/>
    </source>
</evidence>
<keyword evidence="3" id="KW-0813">Transport</keyword>
<comment type="subcellular location">
    <subcellularLocation>
        <location evidence="1">Cell outer membrane</location>
    </subcellularLocation>
</comment>
<evidence type="ECO:0000256" key="7">
    <source>
        <dbReference type="ARBA" id="ARBA00023237"/>
    </source>
</evidence>
<dbReference type="GO" id="GO:0015288">
    <property type="term" value="F:porin activity"/>
    <property type="evidence" value="ECO:0007669"/>
    <property type="project" value="TreeGrafter"/>
</dbReference>
<keyword evidence="5" id="KW-0812">Transmembrane</keyword>
<evidence type="ECO:0000313" key="9">
    <source>
        <dbReference type="Proteomes" id="UP001145087"/>
    </source>
</evidence>
<dbReference type="InterPro" id="IPR051906">
    <property type="entry name" value="TolC-like"/>
</dbReference>
<dbReference type="GO" id="GO:1990281">
    <property type="term" value="C:efflux pump complex"/>
    <property type="evidence" value="ECO:0007669"/>
    <property type="project" value="TreeGrafter"/>
</dbReference>
<evidence type="ECO:0000256" key="4">
    <source>
        <dbReference type="ARBA" id="ARBA00022452"/>
    </source>
</evidence>
<accession>A0A9X3J8K7</accession>
<keyword evidence="6" id="KW-0472">Membrane</keyword>
<dbReference type="InterPro" id="IPR003423">
    <property type="entry name" value="OMP_efflux"/>
</dbReference>
<dbReference type="AlphaFoldDB" id="A0A9X3J8K7"/>
<evidence type="ECO:0000313" key="8">
    <source>
        <dbReference type="EMBL" id="MCY1723162.1"/>
    </source>
</evidence>
<proteinExistence type="inferred from homology"/>
<evidence type="ECO:0000256" key="5">
    <source>
        <dbReference type="ARBA" id="ARBA00022692"/>
    </source>
</evidence>
<evidence type="ECO:0000256" key="6">
    <source>
        <dbReference type="ARBA" id="ARBA00023136"/>
    </source>
</evidence>
<gene>
    <name evidence="8" type="ORF">OU798_22630</name>
</gene>
<keyword evidence="7" id="KW-0998">Cell outer membrane</keyword>
<protein>
    <submittedName>
        <fullName evidence="8">TolC family protein</fullName>
    </submittedName>
</protein>
<dbReference type="Proteomes" id="UP001145087">
    <property type="component" value="Unassembled WGS sequence"/>
</dbReference>
<dbReference type="SUPFAM" id="SSF56954">
    <property type="entry name" value="Outer membrane efflux proteins (OEP)"/>
    <property type="match status" value="1"/>
</dbReference>
<dbReference type="Gene3D" id="1.20.1600.10">
    <property type="entry name" value="Outer membrane efflux proteins (OEP)"/>
    <property type="match status" value="1"/>
</dbReference>
<dbReference type="Pfam" id="PF02321">
    <property type="entry name" value="OEP"/>
    <property type="match status" value="2"/>
</dbReference>
<sequence length="443" mass="49933">MKRNQFVKVLIFSLIWPVFITAQTRQLSLEEALRLADENNLSAKSAEARMEAAKASYRMTNSVFLPGIELSHTGVTTNDPLSAFGFKLKQEIVTQADFNPDLLNDPGSSENFNTKIALQQPLLNLDGIYARKAAKNQVEAMSLQTNRVKQNIQFQVKKAYYMLELAESSVNVLKQSVAVAEEALRLTKNNEEQGFAKYADVLEASVRLDERKNQLLEAQNQRQTANDYIGHLLGLSSGEIVVTTDSLIEAPIKVYIDNNSVNLESRSDLLAYQKQIEAGENMLKSNKMKFVPRVNAFGAVEWNDKNFLGTSANNYMVGASLSWSLFSGYKNVGAVQLANAKLDEARINYDDYLSQSQIQINQAKRTLELNYSRIQSSQLAKDQAKESLRIRTDRFKQGMEKTADLLISEALASQKELQHIQSIYNYKQSVFELELLLEKDINE</sequence>
<dbReference type="PANTHER" id="PTHR30026">
    <property type="entry name" value="OUTER MEMBRANE PROTEIN TOLC"/>
    <property type="match status" value="1"/>
</dbReference>